<evidence type="ECO:0000313" key="3">
    <source>
        <dbReference type="Proteomes" id="UP001497444"/>
    </source>
</evidence>
<sequence>MRVGGSDEPLGGSFYFAAVQLSRQLDHPDQVSMEASSATHDTGVTPEELKKTRSCKWARRGSKSTSVSPAPASGVSRIQGKEKERRPSAAPIPLSTVPLVVNYFPSAVMLSRS</sequence>
<keyword evidence="3" id="KW-1185">Reference proteome</keyword>
<protein>
    <submittedName>
        <fullName evidence="2">Uncharacterized protein</fullName>
    </submittedName>
</protein>
<name>A0ABP0W7B3_9BRYO</name>
<evidence type="ECO:0000256" key="1">
    <source>
        <dbReference type="SAM" id="MobiDB-lite"/>
    </source>
</evidence>
<proteinExistence type="predicted"/>
<feature type="compositionally biased region" description="Polar residues" evidence="1">
    <location>
        <begin position="33"/>
        <end position="42"/>
    </location>
</feature>
<dbReference type="EMBL" id="OZ020109">
    <property type="protein sequence ID" value="CAK9261763.1"/>
    <property type="molecule type" value="Genomic_DNA"/>
</dbReference>
<dbReference type="Proteomes" id="UP001497444">
    <property type="component" value="Chromosome 14"/>
</dbReference>
<evidence type="ECO:0000313" key="2">
    <source>
        <dbReference type="EMBL" id="CAK9261763.1"/>
    </source>
</evidence>
<feature type="region of interest" description="Disordered" evidence="1">
    <location>
        <begin position="27"/>
        <end position="92"/>
    </location>
</feature>
<feature type="compositionally biased region" description="Basic residues" evidence="1">
    <location>
        <begin position="52"/>
        <end position="62"/>
    </location>
</feature>
<organism evidence="2 3">
    <name type="scientific">Sphagnum jensenii</name>
    <dbReference type="NCBI Taxonomy" id="128206"/>
    <lineage>
        <taxon>Eukaryota</taxon>
        <taxon>Viridiplantae</taxon>
        <taxon>Streptophyta</taxon>
        <taxon>Embryophyta</taxon>
        <taxon>Bryophyta</taxon>
        <taxon>Sphagnophytina</taxon>
        <taxon>Sphagnopsida</taxon>
        <taxon>Sphagnales</taxon>
        <taxon>Sphagnaceae</taxon>
        <taxon>Sphagnum</taxon>
    </lineage>
</organism>
<reference evidence="2" key="1">
    <citation type="submission" date="2024-02" db="EMBL/GenBank/DDBJ databases">
        <authorList>
            <consortium name="ELIXIR-Norway"/>
            <consortium name="Elixir Norway"/>
        </authorList>
    </citation>
    <scope>NUCLEOTIDE SEQUENCE</scope>
</reference>
<accession>A0ABP0W7B3</accession>
<gene>
    <name evidence="2" type="ORF">CSSPJE1EN1_LOCUS7241</name>
</gene>